<sequence length="79" mass="9170">MGCANYALYFPWRAFRCSRKLVIEAMLAHPGFFLTEDFQFVHTANGTQFKLPVKTGEHERTNLSALQLFLRERGKRMSS</sequence>
<proteinExistence type="predicted"/>
<evidence type="ECO:0000313" key="1">
    <source>
        <dbReference type="EMBL" id="VDM26087.1"/>
    </source>
</evidence>
<evidence type="ECO:0000313" key="2">
    <source>
        <dbReference type="Proteomes" id="UP000050794"/>
    </source>
</evidence>
<dbReference type="Proteomes" id="UP000050794">
    <property type="component" value="Unassembled WGS sequence"/>
</dbReference>
<accession>A0A183TYS4</accession>
<reference evidence="3" key="1">
    <citation type="submission" date="2016-06" db="UniProtKB">
        <authorList>
            <consortium name="WormBaseParasite"/>
        </authorList>
    </citation>
    <scope>IDENTIFICATION</scope>
</reference>
<reference evidence="1 2" key="2">
    <citation type="submission" date="2018-11" db="EMBL/GenBank/DDBJ databases">
        <authorList>
            <consortium name="Pathogen Informatics"/>
        </authorList>
    </citation>
    <scope>NUCLEOTIDE SEQUENCE [LARGE SCALE GENOMIC DNA]</scope>
</reference>
<evidence type="ECO:0000313" key="3">
    <source>
        <dbReference type="WBParaSite" id="TCNE_0000139301-mRNA-1"/>
    </source>
</evidence>
<dbReference type="EMBL" id="UYWY01001022">
    <property type="protein sequence ID" value="VDM26087.1"/>
    <property type="molecule type" value="Genomic_DNA"/>
</dbReference>
<name>A0A183TYS4_TOXCA</name>
<keyword evidence="2" id="KW-1185">Reference proteome</keyword>
<dbReference type="WBParaSite" id="TCNE_0000139301-mRNA-1">
    <property type="protein sequence ID" value="TCNE_0000139301-mRNA-1"/>
    <property type="gene ID" value="TCNE_0000139301"/>
</dbReference>
<dbReference type="AlphaFoldDB" id="A0A183TYS4"/>
<organism evidence="2 3">
    <name type="scientific">Toxocara canis</name>
    <name type="common">Canine roundworm</name>
    <dbReference type="NCBI Taxonomy" id="6265"/>
    <lineage>
        <taxon>Eukaryota</taxon>
        <taxon>Metazoa</taxon>
        <taxon>Ecdysozoa</taxon>
        <taxon>Nematoda</taxon>
        <taxon>Chromadorea</taxon>
        <taxon>Rhabditida</taxon>
        <taxon>Spirurina</taxon>
        <taxon>Ascaridomorpha</taxon>
        <taxon>Ascaridoidea</taxon>
        <taxon>Toxocaridae</taxon>
        <taxon>Toxocara</taxon>
    </lineage>
</organism>
<gene>
    <name evidence="1" type="ORF">TCNE_LOCUS1393</name>
</gene>
<protein>
    <submittedName>
        <fullName evidence="3">Secreted protein</fullName>
    </submittedName>
</protein>